<reference evidence="1 2" key="1">
    <citation type="submission" date="2014-04" db="EMBL/GenBank/DDBJ databases">
        <authorList>
            <consortium name="DOE Joint Genome Institute"/>
            <person name="Kuo A."/>
            <person name="Tarkka M."/>
            <person name="Buscot F."/>
            <person name="Kohler A."/>
            <person name="Nagy L.G."/>
            <person name="Floudas D."/>
            <person name="Copeland A."/>
            <person name="Barry K.W."/>
            <person name="Cichocki N."/>
            <person name="Veneault-Fourrey C."/>
            <person name="LaButti K."/>
            <person name="Lindquist E.A."/>
            <person name="Lipzen A."/>
            <person name="Lundell T."/>
            <person name="Morin E."/>
            <person name="Murat C."/>
            <person name="Sun H."/>
            <person name="Tunlid A."/>
            <person name="Henrissat B."/>
            <person name="Grigoriev I.V."/>
            <person name="Hibbett D.S."/>
            <person name="Martin F."/>
            <person name="Nordberg H.P."/>
            <person name="Cantor M.N."/>
            <person name="Hua S.X."/>
        </authorList>
    </citation>
    <scope>NUCLEOTIDE SEQUENCE [LARGE SCALE GENOMIC DNA]</scope>
    <source>
        <strain evidence="1 2">F 1598</strain>
    </source>
</reference>
<reference evidence="2" key="2">
    <citation type="submission" date="2015-01" db="EMBL/GenBank/DDBJ databases">
        <title>Evolutionary Origins and Diversification of the Mycorrhizal Mutualists.</title>
        <authorList>
            <consortium name="DOE Joint Genome Institute"/>
            <consortium name="Mycorrhizal Genomics Consortium"/>
            <person name="Kohler A."/>
            <person name="Kuo A."/>
            <person name="Nagy L.G."/>
            <person name="Floudas D."/>
            <person name="Copeland A."/>
            <person name="Barry K.W."/>
            <person name="Cichocki N."/>
            <person name="Veneault-Fourrey C."/>
            <person name="LaButti K."/>
            <person name="Lindquist E.A."/>
            <person name="Lipzen A."/>
            <person name="Lundell T."/>
            <person name="Morin E."/>
            <person name="Murat C."/>
            <person name="Riley R."/>
            <person name="Ohm R."/>
            <person name="Sun H."/>
            <person name="Tunlid A."/>
            <person name="Henrissat B."/>
            <person name="Grigoriev I.V."/>
            <person name="Hibbett D.S."/>
            <person name="Martin F."/>
        </authorList>
    </citation>
    <scope>NUCLEOTIDE SEQUENCE [LARGE SCALE GENOMIC DNA]</scope>
    <source>
        <strain evidence="2">F 1598</strain>
    </source>
</reference>
<proteinExistence type="predicted"/>
<gene>
    <name evidence="1" type="ORF">PILCRDRAFT_707860</name>
</gene>
<accession>A0A0C3F2N6</accession>
<name>A0A0C3F2N6_PILCF</name>
<evidence type="ECO:0000313" key="1">
    <source>
        <dbReference type="EMBL" id="KIM74339.1"/>
    </source>
</evidence>
<dbReference type="AlphaFoldDB" id="A0A0C3F2N6"/>
<protein>
    <submittedName>
        <fullName evidence="1">Uncharacterized protein</fullName>
    </submittedName>
</protein>
<sequence>MHFHFPRCENLGIDGKILNTIMHFPSAWHVIADFSRHLCLHLAIVNVTCGCCPIKWDCWTGQSGQRHPPCRSSNFQDALMEDSCLLKSVTVRYTVVGRCQLLFGQRYYSPDILSFILKAETLPLDELLLSLLWLCVRYI</sequence>
<keyword evidence="2" id="KW-1185">Reference proteome</keyword>
<evidence type="ECO:0000313" key="2">
    <source>
        <dbReference type="Proteomes" id="UP000054166"/>
    </source>
</evidence>
<dbReference type="EMBL" id="KN833062">
    <property type="protein sequence ID" value="KIM74339.1"/>
    <property type="molecule type" value="Genomic_DNA"/>
</dbReference>
<dbReference type="HOGENOM" id="CLU_1845862_0_0_1"/>
<dbReference type="InParanoid" id="A0A0C3F2N6"/>
<dbReference type="Proteomes" id="UP000054166">
    <property type="component" value="Unassembled WGS sequence"/>
</dbReference>
<organism evidence="1 2">
    <name type="scientific">Piloderma croceum (strain F 1598)</name>
    <dbReference type="NCBI Taxonomy" id="765440"/>
    <lineage>
        <taxon>Eukaryota</taxon>
        <taxon>Fungi</taxon>
        <taxon>Dikarya</taxon>
        <taxon>Basidiomycota</taxon>
        <taxon>Agaricomycotina</taxon>
        <taxon>Agaricomycetes</taxon>
        <taxon>Agaricomycetidae</taxon>
        <taxon>Atheliales</taxon>
        <taxon>Atheliaceae</taxon>
        <taxon>Piloderma</taxon>
    </lineage>
</organism>